<feature type="transmembrane region" description="Helical" evidence="1">
    <location>
        <begin position="6"/>
        <end position="27"/>
    </location>
</feature>
<comment type="caution">
    <text evidence="2">The sequence shown here is derived from an EMBL/GenBank/DDBJ whole genome shotgun (WGS) entry which is preliminary data.</text>
</comment>
<keyword evidence="1" id="KW-0472">Membrane</keyword>
<dbReference type="STRING" id="432608.A6V39_03705"/>
<name>A0A1A9QBN2_9MOLU</name>
<accession>A0A1A9QBN2</accession>
<reference evidence="3" key="1">
    <citation type="submission" date="2016-04" db="EMBL/GenBank/DDBJ databases">
        <authorList>
            <person name="Quiroz-Castaneda R.E."/>
            <person name="Martinez-Ocampo F."/>
        </authorList>
    </citation>
    <scope>NUCLEOTIDE SEQUENCE [LARGE SCALE GENOMIC DNA]</scope>
    <source>
        <strain evidence="3">INIFAP01</strain>
    </source>
</reference>
<gene>
    <name evidence="2" type="ORF">A6V39_03705</name>
</gene>
<keyword evidence="3" id="KW-1185">Reference proteome</keyword>
<protein>
    <submittedName>
        <fullName evidence="2">Uncharacterized protein</fullName>
    </submittedName>
</protein>
<dbReference type="EMBL" id="LWUJ01000012">
    <property type="protein sequence ID" value="OAL09992.1"/>
    <property type="molecule type" value="Genomic_DNA"/>
</dbReference>
<keyword evidence="1" id="KW-1133">Transmembrane helix</keyword>
<dbReference type="RefSeq" id="WP_187150378.1">
    <property type="nucleotide sequence ID" value="NZ_LWUJ01000012.1"/>
</dbReference>
<evidence type="ECO:0000313" key="2">
    <source>
        <dbReference type="EMBL" id="OAL09992.1"/>
    </source>
</evidence>
<sequence>MDVKPLAVKAIAGLIGVGGVTGLTYHLTKSTSKTAKPEAVKNDMASRLTSEGYTLLSESSNNIDTILGSYKSIISSKNNLKFGEFGGVDVDGKKAKDELLKLCNSIFEETKNSNSYDKAIKWCIEPITASEILKKQNITALKTGTNADDDKAKWEDKIKKHIDSSNNLSKISQLNLTSTASQIVEGDYKIIQDKCDEIGKINNHTATFEDSLKFFKLWCSDS</sequence>
<dbReference type="AlphaFoldDB" id="A0A1A9QBN2"/>
<dbReference type="Proteomes" id="UP000077623">
    <property type="component" value="Unassembled WGS sequence"/>
</dbReference>
<proteinExistence type="predicted"/>
<evidence type="ECO:0000313" key="3">
    <source>
        <dbReference type="Proteomes" id="UP000077623"/>
    </source>
</evidence>
<keyword evidence="1" id="KW-0812">Transmembrane</keyword>
<evidence type="ECO:0000256" key="1">
    <source>
        <dbReference type="SAM" id="Phobius"/>
    </source>
</evidence>
<organism evidence="2 3">
    <name type="scientific">Candidatus Mycoplasma haematobovis</name>
    <dbReference type="NCBI Taxonomy" id="432608"/>
    <lineage>
        <taxon>Bacteria</taxon>
        <taxon>Bacillati</taxon>
        <taxon>Mycoplasmatota</taxon>
        <taxon>Mollicutes</taxon>
        <taxon>Mycoplasmataceae</taxon>
        <taxon>Mycoplasma</taxon>
    </lineage>
</organism>